<dbReference type="OrthoDB" id="9759736at2"/>
<feature type="binding site" evidence="14">
    <location>
        <position position="176"/>
    </location>
    <ligand>
        <name>NAD(+)</name>
        <dbReference type="ChEBI" id="CHEBI:57540"/>
    </ligand>
</feature>
<dbReference type="FunFam" id="1.10.287.610:FF:000002">
    <property type="entry name" value="DNA ligase"/>
    <property type="match status" value="1"/>
</dbReference>
<evidence type="ECO:0000256" key="2">
    <source>
        <dbReference type="ARBA" id="ARBA00012722"/>
    </source>
</evidence>
<name>A0A7M2YXU0_9ACTN</name>
<dbReference type="CDD" id="cd00114">
    <property type="entry name" value="LIGANc"/>
    <property type="match status" value="1"/>
</dbReference>
<evidence type="ECO:0000256" key="7">
    <source>
        <dbReference type="ARBA" id="ARBA00022763"/>
    </source>
</evidence>
<dbReference type="GO" id="GO:0005829">
    <property type="term" value="C:cytosol"/>
    <property type="evidence" value="ECO:0007669"/>
    <property type="project" value="TreeGrafter"/>
</dbReference>
<sequence>MSDVGQRIAELRRLVEHHAYRYYVLDDPEISDAGYDALYDELQELERTHPELVTPDSPTQRVGGSPAEGFRKVEHLSPMGSLEKVTTREALERWGEDVRKRLGTDEPVAYVIEPKIDGSAVSLVYEHGVFVRGATRGDGYRGEDVTANLRTIEALPLRMRLPPGEAAPPLLEVRGEVYFPLSGFARFVDAQVAAGRKAPPNPRNAAAGSLRQLDPAVTAERPLSLWVFGAGVRDGAGPDTQFEMLGWLRERGFRTNPHAERLDTIEEVAAACEAWESRRSELDYEIDGIVVKVDSLEQQRRLGALHERPRWARAYKWAPSTAVTTLRRIHVRVGRTGALNPWAELEPVQVGGVTVSSATLHNEEDINRKGIREGDLVIVQRAGDVIPQVVGPAGAHRPGTVDWKMPTRCPLCGAEVVKPEGEVKHRCPNRACPSRGLETLIHWVSAAMDIEGVGEQFVRKLWDEGLLRSMPDLYRLGGDQLLEIEGYGEISARRALEAIERSKQQPFSRVLFGLNLPKVGWVLARNLARHFGDVDALMAASQEDLEQVEGIGPERAELIAAWFADDENRALVEELRALGLQMAQGESEAPVDGPLSGRQYVITGTLVGFSREEAKAALEARGARVTDSVSKKTTGVIVGESPGSKVAKARQAGVPLLTEADLRDLLG</sequence>
<feature type="active site" description="N6-AMP-lysine intermediate" evidence="14">
    <location>
        <position position="115"/>
    </location>
</feature>
<dbReference type="InterPro" id="IPR012340">
    <property type="entry name" value="NA-bd_OB-fold"/>
</dbReference>
<keyword evidence="6 14" id="KW-0479">Metal-binding</keyword>
<dbReference type="EC" id="6.5.1.2" evidence="2 14"/>
<dbReference type="NCBIfam" id="TIGR00575">
    <property type="entry name" value="dnlj"/>
    <property type="match status" value="1"/>
</dbReference>
<feature type="binding site" evidence="14">
    <location>
        <begin position="81"/>
        <end position="82"/>
    </location>
    <ligand>
        <name>NAD(+)</name>
        <dbReference type="ChEBI" id="CHEBI:57540"/>
    </ligand>
</feature>
<keyword evidence="4 14" id="KW-0436">Ligase</keyword>
<feature type="binding site" evidence="14">
    <location>
        <position position="113"/>
    </location>
    <ligand>
        <name>NAD(+)</name>
        <dbReference type="ChEBI" id="CHEBI:57540"/>
    </ligand>
</feature>
<dbReference type="Pfam" id="PF03120">
    <property type="entry name" value="OB_DNA_ligase"/>
    <property type="match status" value="1"/>
</dbReference>
<dbReference type="FunFam" id="2.40.50.140:FF:000012">
    <property type="entry name" value="DNA ligase"/>
    <property type="match status" value="1"/>
</dbReference>
<comment type="similarity">
    <text evidence="13 14">Belongs to the NAD-dependent DNA ligase family. LigA subfamily.</text>
</comment>
<dbReference type="GO" id="GO:0006260">
    <property type="term" value="P:DNA replication"/>
    <property type="evidence" value="ECO:0007669"/>
    <property type="project" value="UniProtKB-KW"/>
</dbReference>
<dbReference type="SMART" id="SM00532">
    <property type="entry name" value="LIGANc"/>
    <property type="match status" value="1"/>
</dbReference>
<dbReference type="SUPFAM" id="SSF56091">
    <property type="entry name" value="DNA ligase/mRNA capping enzyme, catalytic domain"/>
    <property type="match status" value="1"/>
</dbReference>
<keyword evidence="8 14" id="KW-0862">Zinc</keyword>
<feature type="binding site" evidence="14">
    <location>
        <begin position="32"/>
        <end position="36"/>
    </location>
    <ligand>
        <name>NAD(+)</name>
        <dbReference type="ChEBI" id="CHEBI:57540"/>
    </ligand>
</feature>
<feature type="binding site" evidence="14">
    <location>
        <position position="412"/>
    </location>
    <ligand>
        <name>Zn(2+)</name>
        <dbReference type="ChEBI" id="CHEBI:29105"/>
    </ligand>
</feature>
<dbReference type="PIRSF" id="PIRSF001604">
    <property type="entry name" value="LigA"/>
    <property type="match status" value="1"/>
</dbReference>
<dbReference type="InterPro" id="IPR004150">
    <property type="entry name" value="NAD_DNA_ligase_OB"/>
</dbReference>
<dbReference type="Gene3D" id="1.10.150.20">
    <property type="entry name" value="5' to 3' exonuclease, C-terminal subdomain"/>
    <property type="match status" value="2"/>
</dbReference>
<dbReference type="Gene3D" id="2.40.50.140">
    <property type="entry name" value="Nucleic acid-binding proteins"/>
    <property type="match status" value="1"/>
</dbReference>
<dbReference type="InterPro" id="IPR001357">
    <property type="entry name" value="BRCT_dom"/>
</dbReference>
<dbReference type="Pfam" id="PF03119">
    <property type="entry name" value="DNA_ligase_ZBD"/>
    <property type="match status" value="1"/>
</dbReference>
<dbReference type="PANTHER" id="PTHR23389">
    <property type="entry name" value="CHROMOSOME TRANSMISSION FIDELITY FACTOR 18"/>
    <property type="match status" value="1"/>
</dbReference>
<reference evidence="17" key="2">
    <citation type="journal article" date="2019" name="MicrobiologyOpen">
        <title>High-quality draft genome sequence of Gaiella occulta isolated from a 150 meter deep mineral water borehole and comparison with the genome sequences of other deep-branching lineages of the phylum Actinobacteria.</title>
        <authorList>
            <person name="Severino R."/>
            <person name="Froufe H.J.C."/>
            <person name="Barroso C."/>
            <person name="Albuquerque L."/>
            <person name="Lobo-da-Cunha A."/>
            <person name="da Costa M.S."/>
            <person name="Egas C."/>
        </authorList>
    </citation>
    <scope>NUCLEOTIDE SEQUENCE [LARGE SCALE GENOMIC DNA]</scope>
    <source>
        <strain evidence="17">F2-233</strain>
    </source>
</reference>
<dbReference type="AlphaFoldDB" id="A0A7M2YXU0"/>
<keyword evidence="10 14" id="KW-0520">NAD</keyword>
<dbReference type="SUPFAM" id="SSF52113">
    <property type="entry name" value="BRCT domain"/>
    <property type="match status" value="1"/>
</dbReference>
<feature type="binding site" evidence="14">
    <location>
        <position position="136"/>
    </location>
    <ligand>
        <name>NAD(+)</name>
        <dbReference type="ChEBI" id="CHEBI:57540"/>
    </ligand>
</feature>
<keyword evidence="5 14" id="KW-0235">DNA replication</keyword>
<keyword evidence="14" id="KW-0464">Manganese</keyword>
<dbReference type="EMBL" id="QQZY01000003">
    <property type="protein sequence ID" value="RDI74674.1"/>
    <property type="molecule type" value="Genomic_DNA"/>
</dbReference>
<accession>A0A7M2YXU0</accession>
<dbReference type="InterPro" id="IPR004149">
    <property type="entry name" value="Znf_DNAligase_C4"/>
</dbReference>
<dbReference type="Gene3D" id="3.40.50.10190">
    <property type="entry name" value="BRCT domain"/>
    <property type="match status" value="1"/>
</dbReference>
<dbReference type="Pfam" id="PF01653">
    <property type="entry name" value="DNA_ligase_aden"/>
    <property type="match status" value="1"/>
</dbReference>
<comment type="catalytic activity">
    <reaction evidence="12 14">
        <text>NAD(+) + (deoxyribonucleotide)n-3'-hydroxyl + 5'-phospho-(deoxyribonucleotide)m = (deoxyribonucleotide)n+m + AMP + beta-nicotinamide D-nucleotide.</text>
        <dbReference type="EC" id="6.5.1.2"/>
    </reaction>
</comment>
<evidence type="ECO:0000256" key="13">
    <source>
        <dbReference type="ARBA" id="ARBA00060881"/>
    </source>
</evidence>
<dbReference type="InterPro" id="IPR013840">
    <property type="entry name" value="DNAligase_N"/>
</dbReference>
<proteinExistence type="inferred from homology"/>
<comment type="cofactor">
    <cofactor evidence="14">
        <name>Mg(2+)</name>
        <dbReference type="ChEBI" id="CHEBI:18420"/>
    </cofactor>
    <cofactor evidence="14">
        <name>Mn(2+)</name>
        <dbReference type="ChEBI" id="CHEBI:29035"/>
    </cofactor>
</comment>
<dbReference type="SUPFAM" id="SSF47781">
    <property type="entry name" value="RuvA domain 2-like"/>
    <property type="match status" value="1"/>
</dbReference>
<dbReference type="InterPro" id="IPR041663">
    <property type="entry name" value="DisA/LigA_HHH"/>
</dbReference>
<dbReference type="HAMAP" id="MF_01588">
    <property type="entry name" value="DNA_ligase_A"/>
    <property type="match status" value="1"/>
</dbReference>
<dbReference type="GO" id="GO:0003911">
    <property type="term" value="F:DNA ligase (NAD+) activity"/>
    <property type="evidence" value="ECO:0007669"/>
    <property type="project" value="UniProtKB-UniRule"/>
</dbReference>
<gene>
    <name evidence="14" type="primary">ligA</name>
    <name evidence="16" type="ORF">Gocc_1563</name>
</gene>
<feature type="binding site" evidence="14">
    <location>
        <position position="432"/>
    </location>
    <ligand>
        <name>Zn(2+)</name>
        <dbReference type="ChEBI" id="CHEBI:29105"/>
    </ligand>
</feature>
<dbReference type="GO" id="GO:0006281">
    <property type="term" value="P:DNA repair"/>
    <property type="evidence" value="ECO:0007669"/>
    <property type="project" value="UniProtKB-KW"/>
</dbReference>
<dbReference type="InterPro" id="IPR010994">
    <property type="entry name" value="RuvA_2-like"/>
</dbReference>
<feature type="binding site" evidence="14">
    <location>
        <position position="427"/>
    </location>
    <ligand>
        <name>Zn(2+)</name>
        <dbReference type="ChEBI" id="CHEBI:29105"/>
    </ligand>
</feature>
<dbReference type="SMART" id="SM00278">
    <property type="entry name" value="HhH1"/>
    <property type="match status" value="3"/>
</dbReference>
<evidence type="ECO:0000256" key="11">
    <source>
        <dbReference type="ARBA" id="ARBA00023204"/>
    </source>
</evidence>
<reference evidence="16 17" key="1">
    <citation type="submission" date="2018-07" db="EMBL/GenBank/DDBJ databases">
        <title>High-quality-draft genome sequence of Gaiella occulta.</title>
        <authorList>
            <person name="Severino R."/>
            <person name="Froufe H.J.C."/>
            <person name="Rainey F.A."/>
            <person name="Barroso C."/>
            <person name="Albuquerque L."/>
            <person name="Lobo-Da-Cunha A."/>
            <person name="Da Costa M.S."/>
            <person name="Egas C."/>
        </authorList>
    </citation>
    <scope>NUCLEOTIDE SEQUENCE [LARGE SCALE GENOMIC DNA]</scope>
    <source>
        <strain evidence="16 17">F2-233</strain>
    </source>
</reference>
<evidence type="ECO:0000313" key="16">
    <source>
        <dbReference type="EMBL" id="RDI74674.1"/>
    </source>
</evidence>
<dbReference type="Proteomes" id="UP000254134">
    <property type="component" value="Unassembled WGS sequence"/>
</dbReference>
<evidence type="ECO:0000256" key="10">
    <source>
        <dbReference type="ARBA" id="ARBA00023027"/>
    </source>
</evidence>
<dbReference type="Gene3D" id="3.30.470.30">
    <property type="entry name" value="DNA ligase/mRNA capping enzyme"/>
    <property type="match status" value="1"/>
</dbReference>
<evidence type="ECO:0000256" key="6">
    <source>
        <dbReference type="ARBA" id="ARBA00022723"/>
    </source>
</evidence>
<protein>
    <recommendedName>
        <fullName evidence="3 14">DNA ligase</fullName>
        <ecNumber evidence="2 14">6.5.1.2</ecNumber>
    </recommendedName>
    <alternativeName>
        <fullName evidence="14">Polydeoxyribonucleotide synthase [NAD(+)]</fullName>
    </alternativeName>
</protein>
<dbReference type="InterPro" id="IPR013839">
    <property type="entry name" value="DNAligase_adenylation"/>
</dbReference>
<comment type="caution">
    <text evidence="16">The sequence shown here is derived from an EMBL/GenBank/DDBJ whole genome shotgun (WGS) entry which is preliminary data.</text>
</comment>
<evidence type="ECO:0000256" key="14">
    <source>
        <dbReference type="HAMAP-Rule" id="MF_01588"/>
    </source>
</evidence>
<dbReference type="InterPro" id="IPR036420">
    <property type="entry name" value="BRCT_dom_sf"/>
</dbReference>
<evidence type="ECO:0000256" key="5">
    <source>
        <dbReference type="ARBA" id="ARBA00022705"/>
    </source>
</evidence>
<dbReference type="InterPro" id="IPR001679">
    <property type="entry name" value="DNA_ligase"/>
</dbReference>
<dbReference type="Pfam" id="PF00533">
    <property type="entry name" value="BRCT"/>
    <property type="match status" value="1"/>
</dbReference>
<dbReference type="Pfam" id="PF22745">
    <property type="entry name" value="Nlig-Ia"/>
    <property type="match status" value="1"/>
</dbReference>
<dbReference type="SUPFAM" id="SSF50249">
    <property type="entry name" value="Nucleic acid-binding proteins"/>
    <property type="match status" value="1"/>
</dbReference>
<organism evidence="16 17">
    <name type="scientific">Gaiella occulta</name>
    <dbReference type="NCBI Taxonomy" id="1002870"/>
    <lineage>
        <taxon>Bacteria</taxon>
        <taxon>Bacillati</taxon>
        <taxon>Actinomycetota</taxon>
        <taxon>Thermoleophilia</taxon>
        <taxon>Gaiellales</taxon>
        <taxon>Gaiellaceae</taxon>
        <taxon>Gaiella</taxon>
    </lineage>
</organism>
<dbReference type="NCBIfam" id="NF005932">
    <property type="entry name" value="PRK07956.1"/>
    <property type="match status" value="1"/>
</dbReference>
<feature type="binding site" evidence="14">
    <location>
        <position position="316"/>
    </location>
    <ligand>
        <name>NAD(+)</name>
        <dbReference type="ChEBI" id="CHEBI:57540"/>
    </ligand>
</feature>
<feature type="binding site" evidence="14">
    <location>
        <position position="409"/>
    </location>
    <ligand>
        <name>Zn(2+)</name>
        <dbReference type="ChEBI" id="CHEBI:29105"/>
    </ligand>
</feature>
<feature type="domain" description="BRCT" evidence="15">
    <location>
        <begin position="590"/>
        <end position="667"/>
    </location>
</feature>
<dbReference type="GO" id="GO:0003677">
    <property type="term" value="F:DNA binding"/>
    <property type="evidence" value="ECO:0007669"/>
    <property type="project" value="InterPro"/>
</dbReference>
<evidence type="ECO:0000256" key="8">
    <source>
        <dbReference type="ARBA" id="ARBA00022833"/>
    </source>
</evidence>
<dbReference type="Gene3D" id="6.20.10.30">
    <property type="match status" value="1"/>
</dbReference>
<comment type="function">
    <text evidence="1 14">DNA ligase that catalyzes the formation of phosphodiester linkages between 5'-phosphoryl and 3'-hydroxyl groups in double-stranded DNA using NAD as a coenzyme and as the energy source for the reaction. It is essential for DNA replication and repair of damaged DNA.</text>
</comment>
<dbReference type="PANTHER" id="PTHR23389:SF9">
    <property type="entry name" value="DNA LIGASE"/>
    <property type="match status" value="1"/>
</dbReference>
<dbReference type="PROSITE" id="PS01055">
    <property type="entry name" value="DNA_LIGASE_N1"/>
    <property type="match status" value="1"/>
</dbReference>
<evidence type="ECO:0000256" key="9">
    <source>
        <dbReference type="ARBA" id="ARBA00022842"/>
    </source>
</evidence>
<dbReference type="InterPro" id="IPR003583">
    <property type="entry name" value="Hlx-hairpin-Hlx_DNA-bd_motif"/>
</dbReference>
<evidence type="ECO:0000256" key="4">
    <source>
        <dbReference type="ARBA" id="ARBA00022598"/>
    </source>
</evidence>
<dbReference type="SMART" id="SM00292">
    <property type="entry name" value="BRCT"/>
    <property type="match status" value="1"/>
</dbReference>
<keyword evidence="7 14" id="KW-0227">DNA damage</keyword>
<dbReference type="GO" id="GO:0046872">
    <property type="term" value="F:metal ion binding"/>
    <property type="evidence" value="ECO:0007669"/>
    <property type="project" value="UniProtKB-KW"/>
</dbReference>
<keyword evidence="17" id="KW-1185">Reference proteome</keyword>
<feature type="binding site" evidence="14">
    <location>
        <position position="292"/>
    </location>
    <ligand>
        <name>NAD(+)</name>
        <dbReference type="ChEBI" id="CHEBI:57540"/>
    </ligand>
</feature>
<evidence type="ECO:0000256" key="1">
    <source>
        <dbReference type="ARBA" id="ARBA00004067"/>
    </source>
</evidence>
<dbReference type="FunFam" id="1.10.150.20:FF:000006">
    <property type="entry name" value="DNA ligase"/>
    <property type="match status" value="1"/>
</dbReference>
<keyword evidence="9 14" id="KW-0460">Magnesium</keyword>
<evidence type="ECO:0000313" key="17">
    <source>
        <dbReference type="Proteomes" id="UP000254134"/>
    </source>
</evidence>
<keyword evidence="11 14" id="KW-0234">DNA repair</keyword>
<dbReference type="PROSITE" id="PS50172">
    <property type="entry name" value="BRCT"/>
    <property type="match status" value="1"/>
</dbReference>
<evidence type="ECO:0000256" key="3">
    <source>
        <dbReference type="ARBA" id="ARBA00013308"/>
    </source>
</evidence>
<dbReference type="InterPro" id="IPR018239">
    <property type="entry name" value="DNA_ligase_AS"/>
</dbReference>
<dbReference type="Gene3D" id="1.10.287.610">
    <property type="entry name" value="Helix hairpin bin"/>
    <property type="match status" value="1"/>
</dbReference>
<evidence type="ECO:0000259" key="15">
    <source>
        <dbReference type="PROSITE" id="PS50172"/>
    </source>
</evidence>
<dbReference type="CDD" id="cd17748">
    <property type="entry name" value="BRCT_DNA_ligase_like"/>
    <property type="match status" value="1"/>
</dbReference>
<dbReference type="RefSeq" id="WP_114795983.1">
    <property type="nucleotide sequence ID" value="NZ_QQZY01000003.1"/>
</dbReference>
<dbReference type="Pfam" id="PF12826">
    <property type="entry name" value="HHH_2"/>
    <property type="match status" value="1"/>
</dbReference>
<evidence type="ECO:0000256" key="12">
    <source>
        <dbReference type="ARBA" id="ARBA00034005"/>
    </source>
</evidence>